<proteinExistence type="predicted"/>
<dbReference type="EMBL" id="JAGTTM010000001">
    <property type="protein sequence ID" value="MCC2028223.1"/>
    <property type="molecule type" value="Genomic_DNA"/>
</dbReference>
<reference evidence="1" key="1">
    <citation type="submission" date="2021-04" db="EMBL/GenBank/DDBJ databases">
        <title>Microbacterium tenobrionis sp. nov. and Microbacterium allomyrinae sp. nov., isolated from larvae of Tenobrio molitor and Allomyrina dichotoma, respectively.</title>
        <authorList>
            <person name="Lee S.D."/>
        </authorList>
    </citation>
    <scope>NUCLEOTIDE SEQUENCE</scope>
    <source>
        <strain evidence="1">YMB-B2</strain>
    </source>
</reference>
<sequence length="290" mass="31407">MSAAWPGDSATVENWVRAVLRHSASVDEIAVQGLDGVRVTADLDGLDLRELTVDATRADLRITPNRDAAPGARPGDAVQPDELAREVGIARTVRFTALPMRIQKTPVTIDIRVEDLPLAWITYAEPTEPGLPESRYALARDDERDGLRGTFRFAIAADDIGPLATMVMRPLLREGRVRLGRVRIAVDGAGDDIRISASAGLRWKLLFASARAEATVSVTHDGVVTVKALTLGSHNPAVKVALLFARRHVREVVGRTFDAGEMFNDEGSGIRLHDIRVGTGHELSVAGRFS</sequence>
<dbReference type="RefSeq" id="WP_227529539.1">
    <property type="nucleotide sequence ID" value="NZ_JAGTTM010000001.1"/>
</dbReference>
<accession>A0A9X1LM78</accession>
<organism evidence="1 2">
    <name type="scientific">Microbacterium tenebrionis</name>
    <dbReference type="NCBI Taxonomy" id="2830665"/>
    <lineage>
        <taxon>Bacteria</taxon>
        <taxon>Bacillati</taxon>
        <taxon>Actinomycetota</taxon>
        <taxon>Actinomycetes</taxon>
        <taxon>Micrococcales</taxon>
        <taxon>Microbacteriaceae</taxon>
        <taxon>Microbacterium</taxon>
    </lineage>
</organism>
<evidence type="ECO:0000313" key="1">
    <source>
        <dbReference type="EMBL" id="MCC2028223.1"/>
    </source>
</evidence>
<gene>
    <name evidence="1" type="ORF">KEC56_01555</name>
</gene>
<dbReference type="Proteomes" id="UP001139289">
    <property type="component" value="Unassembled WGS sequence"/>
</dbReference>
<name>A0A9X1LM78_9MICO</name>
<evidence type="ECO:0000313" key="2">
    <source>
        <dbReference type="Proteomes" id="UP001139289"/>
    </source>
</evidence>
<keyword evidence="2" id="KW-1185">Reference proteome</keyword>
<comment type="caution">
    <text evidence="1">The sequence shown here is derived from an EMBL/GenBank/DDBJ whole genome shotgun (WGS) entry which is preliminary data.</text>
</comment>
<dbReference type="AlphaFoldDB" id="A0A9X1LM78"/>
<protein>
    <submittedName>
        <fullName evidence="1">Uncharacterized protein</fullName>
    </submittedName>
</protein>